<dbReference type="Pfam" id="PF01490">
    <property type="entry name" value="Aa_trans"/>
    <property type="match status" value="2"/>
</dbReference>
<dbReference type="Proteomes" id="UP001152759">
    <property type="component" value="Chromosome 4"/>
</dbReference>
<feature type="transmembrane region" description="Helical" evidence="7">
    <location>
        <begin position="239"/>
        <end position="257"/>
    </location>
</feature>
<feature type="domain" description="Amino acid transporter transmembrane" evidence="8">
    <location>
        <begin position="139"/>
        <end position="446"/>
    </location>
</feature>
<evidence type="ECO:0000313" key="9">
    <source>
        <dbReference type="EMBL" id="CAH0388456.1"/>
    </source>
</evidence>
<dbReference type="PANTHER" id="PTHR16189:SF0">
    <property type="entry name" value="TRANSMEMBRANE PROTEIN 104"/>
    <property type="match status" value="1"/>
</dbReference>
<feature type="transmembrane region" description="Helical" evidence="7">
    <location>
        <begin position="12"/>
        <end position="30"/>
    </location>
</feature>
<feature type="transmembrane region" description="Helical" evidence="7">
    <location>
        <begin position="36"/>
        <end position="57"/>
    </location>
</feature>
<dbReference type="PANTHER" id="PTHR16189">
    <property type="entry name" value="TRANSMEMBRANE PROTEIN 104-RELATED"/>
    <property type="match status" value="1"/>
</dbReference>
<dbReference type="KEGG" id="btab:109037114"/>
<evidence type="ECO:0000256" key="5">
    <source>
        <dbReference type="ARBA" id="ARBA00023180"/>
    </source>
</evidence>
<evidence type="ECO:0000256" key="3">
    <source>
        <dbReference type="ARBA" id="ARBA00022989"/>
    </source>
</evidence>
<dbReference type="GO" id="GO:0016020">
    <property type="term" value="C:membrane"/>
    <property type="evidence" value="ECO:0007669"/>
    <property type="project" value="UniProtKB-SubCell"/>
</dbReference>
<feature type="transmembrane region" description="Helical" evidence="7">
    <location>
        <begin position="277"/>
        <end position="295"/>
    </location>
</feature>
<reference evidence="9" key="1">
    <citation type="submission" date="2021-12" db="EMBL/GenBank/DDBJ databases">
        <authorList>
            <person name="King R."/>
        </authorList>
    </citation>
    <scope>NUCLEOTIDE SEQUENCE</scope>
</reference>
<dbReference type="EMBL" id="OU963865">
    <property type="protein sequence ID" value="CAH0388456.1"/>
    <property type="molecule type" value="Genomic_DNA"/>
</dbReference>
<evidence type="ECO:0000313" key="10">
    <source>
        <dbReference type="Proteomes" id="UP001152759"/>
    </source>
</evidence>
<gene>
    <name evidence="9" type="ORF">BEMITA_LOCUS7368</name>
</gene>
<keyword evidence="3 7" id="KW-1133">Transmembrane helix</keyword>
<evidence type="ECO:0000256" key="7">
    <source>
        <dbReference type="SAM" id="Phobius"/>
    </source>
</evidence>
<accession>A0A9P0ABU6</accession>
<feature type="transmembrane region" description="Helical" evidence="7">
    <location>
        <begin position="353"/>
        <end position="377"/>
    </location>
</feature>
<feature type="domain" description="Amino acid transporter transmembrane" evidence="8">
    <location>
        <begin position="5"/>
        <end position="59"/>
    </location>
</feature>
<comment type="subcellular location">
    <subcellularLocation>
        <location evidence="1">Membrane</location>
        <topology evidence="1">Multi-pass membrane protein</topology>
    </subcellularLocation>
</comment>
<dbReference type="InterPro" id="IPR013057">
    <property type="entry name" value="AA_transpt_TM"/>
</dbReference>
<evidence type="ECO:0000256" key="4">
    <source>
        <dbReference type="ARBA" id="ARBA00023136"/>
    </source>
</evidence>
<keyword evidence="10" id="KW-1185">Reference proteome</keyword>
<feature type="transmembrane region" description="Helical" evidence="7">
    <location>
        <begin position="427"/>
        <end position="446"/>
    </location>
</feature>
<evidence type="ECO:0000256" key="6">
    <source>
        <dbReference type="ARBA" id="ARBA00038166"/>
    </source>
</evidence>
<feature type="transmembrane region" description="Helical" evidence="7">
    <location>
        <begin position="307"/>
        <end position="333"/>
    </location>
</feature>
<evidence type="ECO:0000256" key="1">
    <source>
        <dbReference type="ARBA" id="ARBA00004141"/>
    </source>
</evidence>
<protein>
    <recommendedName>
        <fullName evidence="8">Amino acid transporter transmembrane domain-containing protein</fullName>
    </recommendedName>
</protein>
<comment type="similarity">
    <text evidence="6">Belongs to the TMEM104 family.</text>
</comment>
<feature type="transmembrane region" description="Helical" evidence="7">
    <location>
        <begin position="467"/>
        <end position="488"/>
    </location>
</feature>
<organism evidence="9 10">
    <name type="scientific">Bemisia tabaci</name>
    <name type="common">Sweetpotato whitefly</name>
    <name type="synonym">Aleurodes tabaci</name>
    <dbReference type="NCBI Taxonomy" id="7038"/>
    <lineage>
        <taxon>Eukaryota</taxon>
        <taxon>Metazoa</taxon>
        <taxon>Ecdysozoa</taxon>
        <taxon>Arthropoda</taxon>
        <taxon>Hexapoda</taxon>
        <taxon>Insecta</taxon>
        <taxon>Pterygota</taxon>
        <taxon>Neoptera</taxon>
        <taxon>Paraneoptera</taxon>
        <taxon>Hemiptera</taxon>
        <taxon>Sternorrhyncha</taxon>
        <taxon>Aleyrodoidea</taxon>
        <taxon>Aleyrodidae</taxon>
        <taxon>Aleyrodinae</taxon>
        <taxon>Bemisia</taxon>
    </lineage>
</organism>
<feature type="transmembrane region" description="Helical" evidence="7">
    <location>
        <begin position="151"/>
        <end position="171"/>
    </location>
</feature>
<dbReference type="AlphaFoldDB" id="A0A9P0ABU6"/>
<proteinExistence type="inferred from homology"/>
<feature type="transmembrane region" description="Helical" evidence="7">
    <location>
        <begin position="207"/>
        <end position="227"/>
    </location>
</feature>
<sequence length="497" mass="55282">MDEGYSTWTGLLYVFNLIVGTGVLTLPHAFVQAGWVFGILLLSALAFTSYMAVTFVIEAMSRANAVKMTLRLRHLQKSKAAFLKQIQGDSDVSVSGDEEGDHSRIPPETSPLVPNEYIDKFPAAPRSLFSVDTKVEMVEMAELFFPPWGKVFFFINFCLYLCGDLTVYAAAVGKSLVDVSCMTTSINSTHPDNELCWEGATITRRGAYAIFLLLFVLTLGPFAFFNVQKTKYIQMFTTLMRTLAFSVMIVLSVQRIIDPTQDHGSPPVVRPAGMPALFGACIYSFMCHHSLPALITPIKDKSKLSRLLSFDFILILTFYFILILTSIFAFPNIEQLLTLNFRPDFNTKLDLEIIDYFLMLFPVLTLSASFPIIAITLRYNLQAASVGEDGPWVVRRLVLPTIAVTVPIIVALLFTNIETIVGINGSYAGAGIQYVIPVFLLLRSRALTPEALKNEVNPHQSPFSSPIWPRALLLWAVCCVIFVSVNLADKFLNVSVF</sequence>
<keyword evidence="5" id="KW-0325">Glycoprotein</keyword>
<keyword evidence="4 7" id="KW-0472">Membrane</keyword>
<evidence type="ECO:0000256" key="2">
    <source>
        <dbReference type="ARBA" id="ARBA00022692"/>
    </source>
</evidence>
<keyword evidence="2 7" id="KW-0812">Transmembrane</keyword>
<dbReference type="OrthoDB" id="294541at2759"/>
<name>A0A9P0ABU6_BEMTA</name>
<feature type="transmembrane region" description="Helical" evidence="7">
    <location>
        <begin position="397"/>
        <end position="415"/>
    </location>
</feature>
<evidence type="ECO:0000259" key="8">
    <source>
        <dbReference type="Pfam" id="PF01490"/>
    </source>
</evidence>